<evidence type="ECO:0000259" key="4">
    <source>
        <dbReference type="PROSITE" id="PS01124"/>
    </source>
</evidence>
<dbReference type="STRING" id="414048.SAMN04489864_109182"/>
<evidence type="ECO:0000313" key="5">
    <source>
        <dbReference type="EMBL" id="SFH35977.1"/>
    </source>
</evidence>
<dbReference type="EMBL" id="FOPP01000009">
    <property type="protein sequence ID" value="SFH35977.1"/>
    <property type="molecule type" value="Genomic_DNA"/>
</dbReference>
<organism evidence="5 6">
    <name type="scientific">Pedobacter insulae</name>
    <dbReference type="NCBI Taxonomy" id="414048"/>
    <lineage>
        <taxon>Bacteria</taxon>
        <taxon>Pseudomonadati</taxon>
        <taxon>Bacteroidota</taxon>
        <taxon>Sphingobacteriia</taxon>
        <taxon>Sphingobacteriales</taxon>
        <taxon>Sphingobacteriaceae</taxon>
        <taxon>Pedobacter</taxon>
    </lineage>
</organism>
<dbReference type="AlphaFoldDB" id="A0A1I2ZDP5"/>
<evidence type="ECO:0000256" key="2">
    <source>
        <dbReference type="ARBA" id="ARBA00023125"/>
    </source>
</evidence>
<dbReference type="InterPro" id="IPR050204">
    <property type="entry name" value="AraC_XylS_family_regulators"/>
</dbReference>
<dbReference type="Proteomes" id="UP000199666">
    <property type="component" value="Unassembled WGS sequence"/>
</dbReference>
<keyword evidence="1" id="KW-0805">Transcription regulation</keyword>
<reference evidence="5 6" key="1">
    <citation type="submission" date="2016-10" db="EMBL/GenBank/DDBJ databases">
        <authorList>
            <person name="de Groot N.N."/>
        </authorList>
    </citation>
    <scope>NUCLEOTIDE SEQUENCE [LARGE SCALE GENOMIC DNA]</scope>
    <source>
        <strain evidence="5 6">DSM 18684</strain>
    </source>
</reference>
<dbReference type="GO" id="GO:0043565">
    <property type="term" value="F:sequence-specific DNA binding"/>
    <property type="evidence" value="ECO:0007669"/>
    <property type="project" value="InterPro"/>
</dbReference>
<sequence length="272" mass="31224">MDYQTFEPSNLVNSFVKCYWTLDIEKQDPPEKQRIVPDGCMEMIFHLGDHYIQYQSNGQTIEQPNCFVFGQITKPLEIEPAGITSIFAVRFHPDGFTSFATLPLKQMENKAVSISELFGNEGLELQLKVVNALTTQKRITIIEDFLMSRLLAPELVDRMIKSSVKTILKLKGQLSVSELSEKANINRRQLERRFADTIGLSPKQLAKIIRIQVTLNTMLNRDFESLTSLAYKNDYFDQAHFIKDFKEFTGVNPKKFYSDNLKMSSLFSKPTS</sequence>
<feature type="domain" description="HTH araC/xylS-type" evidence="4">
    <location>
        <begin position="154"/>
        <end position="259"/>
    </location>
</feature>
<dbReference type="Pfam" id="PF12833">
    <property type="entry name" value="HTH_18"/>
    <property type="match status" value="1"/>
</dbReference>
<dbReference type="PANTHER" id="PTHR46796:SF13">
    <property type="entry name" value="HTH-TYPE TRANSCRIPTIONAL ACTIVATOR RHAS"/>
    <property type="match status" value="1"/>
</dbReference>
<evidence type="ECO:0000256" key="1">
    <source>
        <dbReference type="ARBA" id="ARBA00023015"/>
    </source>
</evidence>
<dbReference type="SMART" id="SM00342">
    <property type="entry name" value="HTH_ARAC"/>
    <property type="match status" value="1"/>
</dbReference>
<name>A0A1I2ZDP5_9SPHI</name>
<dbReference type="PANTHER" id="PTHR46796">
    <property type="entry name" value="HTH-TYPE TRANSCRIPTIONAL ACTIVATOR RHAS-RELATED"/>
    <property type="match status" value="1"/>
</dbReference>
<proteinExistence type="predicted"/>
<accession>A0A1I2ZDP5</accession>
<keyword evidence="3" id="KW-0804">Transcription</keyword>
<protein>
    <submittedName>
        <fullName evidence="5">Helix-turn-helix domain-containing protein</fullName>
    </submittedName>
</protein>
<dbReference type="InterPro" id="IPR018060">
    <property type="entry name" value="HTH_AraC"/>
</dbReference>
<dbReference type="InterPro" id="IPR046532">
    <property type="entry name" value="DUF6597"/>
</dbReference>
<evidence type="ECO:0000313" key="6">
    <source>
        <dbReference type="Proteomes" id="UP000199666"/>
    </source>
</evidence>
<dbReference type="OrthoDB" id="323290at2"/>
<dbReference type="PROSITE" id="PS01124">
    <property type="entry name" value="HTH_ARAC_FAMILY_2"/>
    <property type="match status" value="1"/>
</dbReference>
<dbReference type="GO" id="GO:0003700">
    <property type="term" value="F:DNA-binding transcription factor activity"/>
    <property type="evidence" value="ECO:0007669"/>
    <property type="project" value="InterPro"/>
</dbReference>
<dbReference type="Pfam" id="PF20240">
    <property type="entry name" value="DUF6597"/>
    <property type="match status" value="1"/>
</dbReference>
<keyword evidence="6" id="KW-1185">Reference proteome</keyword>
<dbReference type="Gene3D" id="1.10.10.60">
    <property type="entry name" value="Homeodomain-like"/>
    <property type="match status" value="1"/>
</dbReference>
<keyword evidence="2" id="KW-0238">DNA-binding</keyword>
<dbReference type="RefSeq" id="WP_090996253.1">
    <property type="nucleotide sequence ID" value="NZ_FOPP01000009.1"/>
</dbReference>
<evidence type="ECO:0000256" key="3">
    <source>
        <dbReference type="ARBA" id="ARBA00023163"/>
    </source>
</evidence>
<gene>
    <name evidence="5" type="ORF">SAMN04489864_109182</name>
</gene>